<feature type="non-terminal residue" evidence="1">
    <location>
        <position position="1"/>
    </location>
</feature>
<sequence length="286" mass="33020">LSFLFEGFPKGENRKTLEGVPTHHHRSFGWILPSTGRPSIDRLIPMASSDVDEKYPPLTYYSDRYCETCRRLDKTEMKPKPDDEAYLFDDETFYDETLRLHVINYRRNQYTRSYFDIDCPPNYGGVGGQPHPGKHYANDEKFRKTVQECARFGVDMCNKETKVKGIDLEFVEVQNVTAEGPHWRRFYMTLACRNRVNGKRKGISEAGGDTSDDCVIQSYKVVVSCCYWKTELKKMLLFKDPNGKHLWEPADPFCDRVSEPYYGDEVALAGDGSLMVVRSSENKAQR</sequence>
<name>A0AAV0JD34_9ROSI</name>
<accession>A0AAV0JD34</accession>
<protein>
    <submittedName>
        <fullName evidence="1">Uncharacterized protein</fullName>
    </submittedName>
</protein>
<dbReference type="AlphaFoldDB" id="A0AAV0JD34"/>
<reference evidence="1" key="1">
    <citation type="submission" date="2022-08" db="EMBL/GenBank/DDBJ databases">
        <authorList>
            <person name="Gutierrez-Valencia J."/>
        </authorList>
    </citation>
    <scope>NUCLEOTIDE SEQUENCE</scope>
</reference>
<organism evidence="1 2">
    <name type="scientific">Linum tenue</name>
    <dbReference type="NCBI Taxonomy" id="586396"/>
    <lineage>
        <taxon>Eukaryota</taxon>
        <taxon>Viridiplantae</taxon>
        <taxon>Streptophyta</taxon>
        <taxon>Embryophyta</taxon>
        <taxon>Tracheophyta</taxon>
        <taxon>Spermatophyta</taxon>
        <taxon>Magnoliopsida</taxon>
        <taxon>eudicotyledons</taxon>
        <taxon>Gunneridae</taxon>
        <taxon>Pentapetalae</taxon>
        <taxon>rosids</taxon>
        <taxon>fabids</taxon>
        <taxon>Malpighiales</taxon>
        <taxon>Linaceae</taxon>
        <taxon>Linum</taxon>
    </lineage>
</organism>
<evidence type="ECO:0000313" key="2">
    <source>
        <dbReference type="Proteomes" id="UP001154282"/>
    </source>
</evidence>
<proteinExistence type="predicted"/>
<evidence type="ECO:0000313" key="1">
    <source>
        <dbReference type="EMBL" id="CAI0407842.1"/>
    </source>
</evidence>
<dbReference type="EMBL" id="CAMGYJ010000004">
    <property type="protein sequence ID" value="CAI0407842.1"/>
    <property type="molecule type" value="Genomic_DNA"/>
</dbReference>
<dbReference type="Proteomes" id="UP001154282">
    <property type="component" value="Unassembled WGS sequence"/>
</dbReference>
<gene>
    <name evidence="1" type="ORF">LITE_LOCUS13716</name>
</gene>
<keyword evidence="2" id="KW-1185">Reference proteome</keyword>
<comment type="caution">
    <text evidence="1">The sequence shown here is derived from an EMBL/GenBank/DDBJ whole genome shotgun (WGS) entry which is preliminary data.</text>
</comment>